<accession>A0A2K9VHX6</accession>
<dbReference type="Proteomes" id="UP000240744">
    <property type="component" value="Segment"/>
</dbReference>
<evidence type="ECO:0000313" key="1">
    <source>
        <dbReference type="EMBL" id="AUV61966.1"/>
    </source>
</evidence>
<protein>
    <submittedName>
        <fullName evidence="1">Uncharacterized protein</fullName>
    </submittedName>
</protein>
<keyword evidence="2" id="KW-1185">Reference proteome</keyword>
<name>A0A2K9VHX6_9CAUD</name>
<organism evidence="1 2">
    <name type="scientific">Mycobacterium phage SWU2</name>
    <dbReference type="NCBI Taxonomy" id="2077150"/>
    <lineage>
        <taxon>Viruses</taxon>
        <taxon>Duplodnaviria</taxon>
        <taxon>Heunggongvirae</taxon>
        <taxon>Uroviricota</taxon>
        <taxon>Caudoviricetes</taxon>
        <taxon>Timshelvirus</taxon>
        <taxon>Timshelvirus SWU2</taxon>
    </lineage>
</organism>
<sequence length="220" mass="22159">MALKLGTTDISKVYVGDTVAQKVYLGSTEVWSNSVPIEYVGISAFSGGGCSRTVSVTVPSDADCAVVLTRVNDSGGISASFAGSSMTSMANSGTMAVFGFLFAPGTYGATARTVAVNTGHCVAFSTFTSMYCLFFKNVKNLGTGTTGSGASVGVTAPEGSMAVGVWAGAGTVGPTQRFNVGDSAFNWYGFCGGHGLVQPGNTSVTMTGPATARAVATLLN</sequence>
<evidence type="ECO:0000313" key="2">
    <source>
        <dbReference type="Proteomes" id="UP000240744"/>
    </source>
</evidence>
<reference evidence="1" key="1">
    <citation type="submission" date="2018-04" db="EMBL/GenBank/DDBJ databases">
        <title>Biology of a Novel Mycobacteriophage, SWU2, Isolated from Chinese Soil.</title>
        <authorList>
            <person name="Li C."/>
            <person name="Gu Y."/>
        </authorList>
    </citation>
    <scope>NUCLEOTIDE SEQUENCE</scope>
</reference>
<dbReference type="EMBL" id="MG793454">
    <property type="protein sequence ID" value="AUV61966.1"/>
    <property type="molecule type" value="Genomic_DNA"/>
</dbReference>
<proteinExistence type="predicted"/>
<gene>
    <name evidence="1" type="ORF">JX_gp07</name>
</gene>